<gene>
    <name evidence="2" type="ORF">MAPG_01436</name>
</gene>
<proteinExistence type="predicted"/>
<sequence length="199" mass="21908">MSGWIIGCLGRWGPCAAILHENGRTAEMHKLQQKGTKKICGGWRDVRYLKEKPRSGTAWSRARTRQVKKTHRQETKKGWLEGSPSTSAHRRWPMQGGELFSLATNSKETLLVMSTAMQQVGRRRHSPSTPSSSGLLLLGPFPRCEMSAPFAIPQQTVPTPCPVPPPWCLGGVMAPSGPKAGCEMRPLPKVDVVCSLARR</sequence>
<protein>
    <submittedName>
        <fullName evidence="2 3">Uncharacterized protein</fullName>
    </submittedName>
</protein>
<dbReference type="EMBL" id="GL876966">
    <property type="protein sequence ID" value="KLU82364.1"/>
    <property type="molecule type" value="Genomic_DNA"/>
</dbReference>
<evidence type="ECO:0000313" key="3">
    <source>
        <dbReference type="EnsemblFungi" id="MAPG_01436T0"/>
    </source>
</evidence>
<dbReference type="EMBL" id="ADBL01000347">
    <property type="status" value="NOT_ANNOTATED_CDS"/>
    <property type="molecule type" value="Genomic_DNA"/>
</dbReference>
<dbReference type="EnsemblFungi" id="MAPG_01436T0">
    <property type="protein sequence ID" value="MAPG_01436T0"/>
    <property type="gene ID" value="MAPG_01436"/>
</dbReference>
<dbReference type="Proteomes" id="UP000011715">
    <property type="component" value="Unassembled WGS sequence"/>
</dbReference>
<name>A0A0C4DNP2_MAGP6</name>
<reference evidence="2" key="1">
    <citation type="submission" date="2010-05" db="EMBL/GenBank/DDBJ databases">
        <title>The Genome Sequence of Magnaporthe poae strain ATCC 64411.</title>
        <authorList>
            <consortium name="The Broad Institute Genome Sequencing Platform"/>
            <consortium name="Broad Institute Genome Sequencing Center for Infectious Disease"/>
            <person name="Ma L.-J."/>
            <person name="Dead R."/>
            <person name="Young S."/>
            <person name="Zeng Q."/>
            <person name="Koehrsen M."/>
            <person name="Alvarado L."/>
            <person name="Berlin A."/>
            <person name="Chapman S.B."/>
            <person name="Chen Z."/>
            <person name="Freedman E."/>
            <person name="Gellesch M."/>
            <person name="Goldberg J."/>
            <person name="Griggs A."/>
            <person name="Gujja S."/>
            <person name="Heilman E.R."/>
            <person name="Heiman D."/>
            <person name="Hepburn T."/>
            <person name="Howarth C."/>
            <person name="Jen D."/>
            <person name="Larson L."/>
            <person name="Mehta T."/>
            <person name="Neiman D."/>
            <person name="Pearson M."/>
            <person name="Roberts A."/>
            <person name="Saif S."/>
            <person name="Shea T."/>
            <person name="Shenoy N."/>
            <person name="Sisk P."/>
            <person name="Stolte C."/>
            <person name="Sykes S."/>
            <person name="Walk T."/>
            <person name="White J."/>
            <person name="Yandava C."/>
            <person name="Haas B."/>
            <person name="Nusbaum C."/>
            <person name="Birren B."/>
        </authorList>
    </citation>
    <scope>NUCLEOTIDE SEQUENCE</scope>
    <source>
        <strain evidence="2">ATCC 64411</strain>
    </source>
</reference>
<accession>A0A0C4DNP2</accession>
<keyword evidence="4" id="KW-1185">Reference proteome</keyword>
<dbReference type="AlphaFoldDB" id="A0A0C4DNP2"/>
<evidence type="ECO:0000313" key="4">
    <source>
        <dbReference type="Proteomes" id="UP000011715"/>
    </source>
</evidence>
<organism evidence="3 4">
    <name type="scientific">Magnaporthiopsis poae (strain ATCC 64411 / 73-15)</name>
    <name type="common">Kentucky bluegrass fungus</name>
    <name type="synonym">Magnaporthe poae</name>
    <dbReference type="NCBI Taxonomy" id="644358"/>
    <lineage>
        <taxon>Eukaryota</taxon>
        <taxon>Fungi</taxon>
        <taxon>Dikarya</taxon>
        <taxon>Ascomycota</taxon>
        <taxon>Pezizomycotina</taxon>
        <taxon>Sordariomycetes</taxon>
        <taxon>Sordariomycetidae</taxon>
        <taxon>Magnaporthales</taxon>
        <taxon>Magnaporthaceae</taxon>
        <taxon>Magnaporthiopsis</taxon>
    </lineage>
</organism>
<feature type="compositionally biased region" description="Basic residues" evidence="1">
    <location>
        <begin position="62"/>
        <end position="71"/>
    </location>
</feature>
<reference evidence="3" key="5">
    <citation type="submission" date="2015-06" db="UniProtKB">
        <authorList>
            <consortium name="EnsemblFungi"/>
        </authorList>
    </citation>
    <scope>IDENTIFICATION</scope>
    <source>
        <strain evidence="3">ATCC 64411</strain>
    </source>
</reference>
<reference evidence="4" key="2">
    <citation type="submission" date="2010-05" db="EMBL/GenBank/DDBJ databases">
        <title>The genome sequence of Magnaporthe poae strain ATCC 64411.</title>
        <authorList>
            <person name="Ma L.-J."/>
            <person name="Dead R."/>
            <person name="Young S."/>
            <person name="Zeng Q."/>
            <person name="Koehrsen M."/>
            <person name="Alvarado L."/>
            <person name="Berlin A."/>
            <person name="Chapman S.B."/>
            <person name="Chen Z."/>
            <person name="Freedman E."/>
            <person name="Gellesch M."/>
            <person name="Goldberg J."/>
            <person name="Griggs A."/>
            <person name="Gujja S."/>
            <person name="Heilman E.R."/>
            <person name="Heiman D."/>
            <person name="Hepburn T."/>
            <person name="Howarth C."/>
            <person name="Jen D."/>
            <person name="Larson L."/>
            <person name="Mehta T."/>
            <person name="Neiman D."/>
            <person name="Pearson M."/>
            <person name="Roberts A."/>
            <person name="Saif S."/>
            <person name="Shea T."/>
            <person name="Shenoy N."/>
            <person name="Sisk P."/>
            <person name="Stolte C."/>
            <person name="Sykes S."/>
            <person name="Walk T."/>
            <person name="White J."/>
            <person name="Yandava C."/>
            <person name="Haas B."/>
            <person name="Nusbaum C."/>
            <person name="Birren B."/>
        </authorList>
    </citation>
    <scope>NUCLEOTIDE SEQUENCE [LARGE SCALE GENOMIC DNA]</scope>
    <source>
        <strain evidence="4">ATCC 64411 / 73-15</strain>
    </source>
</reference>
<feature type="region of interest" description="Disordered" evidence="1">
    <location>
        <begin position="54"/>
        <end position="91"/>
    </location>
</feature>
<dbReference type="VEuPathDB" id="FungiDB:MAPG_01436"/>
<evidence type="ECO:0000256" key="1">
    <source>
        <dbReference type="SAM" id="MobiDB-lite"/>
    </source>
</evidence>
<reference evidence="2" key="3">
    <citation type="submission" date="2011-03" db="EMBL/GenBank/DDBJ databases">
        <title>Annotation of Magnaporthe poae ATCC 64411.</title>
        <authorList>
            <person name="Ma L.-J."/>
            <person name="Dead R."/>
            <person name="Young S.K."/>
            <person name="Zeng Q."/>
            <person name="Gargeya S."/>
            <person name="Fitzgerald M."/>
            <person name="Haas B."/>
            <person name="Abouelleil A."/>
            <person name="Alvarado L."/>
            <person name="Arachchi H.M."/>
            <person name="Berlin A."/>
            <person name="Brown A."/>
            <person name="Chapman S.B."/>
            <person name="Chen Z."/>
            <person name="Dunbar C."/>
            <person name="Freedman E."/>
            <person name="Gearin G."/>
            <person name="Gellesch M."/>
            <person name="Goldberg J."/>
            <person name="Griggs A."/>
            <person name="Gujja S."/>
            <person name="Heiman D."/>
            <person name="Howarth C."/>
            <person name="Larson L."/>
            <person name="Lui A."/>
            <person name="MacDonald P.J.P."/>
            <person name="Mehta T."/>
            <person name="Montmayeur A."/>
            <person name="Murphy C."/>
            <person name="Neiman D."/>
            <person name="Pearson M."/>
            <person name="Priest M."/>
            <person name="Roberts A."/>
            <person name="Saif S."/>
            <person name="Shea T."/>
            <person name="Shenoy N."/>
            <person name="Sisk P."/>
            <person name="Stolte C."/>
            <person name="Sykes S."/>
            <person name="Yandava C."/>
            <person name="Wortman J."/>
            <person name="Nusbaum C."/>
            <person name="Birren B."/>
        </authorList>
    </citation>
    <scope>NUCLEOTIDE SEQUENCE</scope>
    <source>
        <strain evidence="2">ATCC 64411</strain>
    </source>
</reference>
<evidence type="ECO:0000313" key="2">
    <source>
        <dbReference type="EMBL" id="KLU82364.1"/>
    </source>
</evidence>
<reference evidence="3" key="4">
    <citation type="journal article" date="2015" name="G3 (Bethesda)">
        <title>Genome sequences of three phytopathogenic species of the Magnaporthaceae family of fungi.</title>
        <authorList>
            <person name="Okagaki L.H."/>
            <person name="Nunes C.C."/>
            <person name="Sailsbery J."/>
            <person name="Clay B."/>
            <person name="Brown D."/>
            <person name="John T."/>
            <person name="Oh Y."/>
            <person name="Young N."/>
            <person name="Fitzgerald M."/>
            <person name="Haas B.J."/>
            <person name="Zeng Q."/>
            <person name="Young S."/>
            <person name="Adiconis X."/>
            <person name="Fan L."/>
            <person name="Levin J.Z."/>
            <person name="Mitchell T.K."/>
            <person name="Okubara P.A."/>
            <person name="Farman M.L."/>
            <person name="Kohn L.M."/>
            <person name="Birren B."/>
            <person name="Ma L.-J."/>
            <person name="Dean R.A."/>
        </authorList>
    </citation>
    <scope>NUCLEOTIDE SEQUENCE</scope>
    <source>
        <strain evidence="3">ATCC 64411 / 73-15</strain>
    </source>
</reference>